<organism evidence="3 4">
    <name type="scientific">Oceanibacterium hippocampi</name>
    <dbReference type="NCBI Taxonomy" id="745714"/>
    <lineage>
        <taxon>Bacteria</taxon>
        <taxon>Pseudomonadati</taxon>
        <taxon>Pseudomonadota</taxon>
        <taxon>Alphaproteobacteria</taxon>
        <taxon>Sneathiellales</taxon>
        <taxon>Sneathiellaceae</taxon>
        <taxon>Oceanibacterium</taxon>
    </lineage>
</organism>
<dbReference type="EMBL" id="FWFR01000007">
    <property type="protein sequence ID" value="SLN77367.1"/>
    <property type="molecule type" value="Genomic_DNA"/>
</dbReference>
<accession>A0A1Y5U512</accession>
<dbReference type="InParanoid" id="A0A1Y5U512"/>
<protein>
    <submittedName>
        <fullName evidence="3">Uncharacterized protein</fullName>
    </submittedName>
</protein>
<keyword evidence="1" id="KW-0175">Coiled coil</keyword>
<keyword evidence="4" id="KW-1185">Reference proteome</keyword>
<dbReference type="AlphaFoldDB" id="A0A1Y5U512"/>
<evidence type="ECO:0000256" key="1">
    <source>
        <dbReference type="SAM" id="Coils"/>
    </source>
</evidence>
<sequence>MMTLSSHNSDCVHETGGTPEIGREANLSMEELRSNALAKTEEKETTSKIAELDLQVAELKKELARLDAVANSKGIDPPCWYDEIEADDGRRIERAVPLFDVAVFDNHIVVRDRIPPERYAKERAGLPIGEGIFLRPVSDPEFREVMRPIRRMGKEDRRIRPYSCVFYVRVWDKTSPASKERWKQATEITIGNAFYRETVRTEPWERADDG</sequence>
<dbReference type="Proteomes" id="UP000193200">
    <property type="component" value="Unassembled WGS sequence"/>
</dbReference>
<reference evidence="3 4" key="1">
    <citation type="submission" date="2017-03" db="EMBL/GenBank/DDBJ databases">
        <authorList>
            <person name="Afonso C.L."/>
            <person name="Miller P.J."/>
            <person name="Scott M.A."/>
            <person name="Spackman E."/>
            <person name="Goraichik I."/>
            <person name="Dimitrov K.M."/>
            <person name="Suarez D.L."/>
            <person name="Swayne D.E."/>
        </authorList>
    </citation>
    <scope>NUCLEOTIDE SEQUENCE [LARGE SCALE GENOMIC DNA]</scope>
    <source>
        <strain evidence="3 4">CECT 7691</strain>
    </source>
</reference>
<evidence type="ECO:0000313" key="4">
    <source>
        <dbReference type="Proteomes" id="UP000193200"/>
    </source>
</evidence>
<name>A0A1Y5U512_9PROT</name>
<proteinExistence type="predicted"/>
<evidence type="ECO:0000256" key="2">
    <source>
        <dbReference type="SAM" id="MobiDB-lite"/>
    </source>
</evidence>
<feature type="coiled-coil region" evidence="1">
    <location>
        <begin position="42"/>
        <end position="69"/>
    </location>
</feature>
<gene>
    <name evidence="3" type="ORF">OCH7691_04388</name>
</gene>
<evidence type="ECO:0000313" key="3">
    <source>
        <dbReference type="EMBL" id="SLN77367.1"/>
    </source>
</evidence>
<feature type="region of interest" description="Disordered" evidence="2">
    <location>
        <begin position="1"/>
        <end position="25"/>
    </location>
</feature>